<gene>
    <name evidence="2" type="ORF">GMARGA_LOCUS31574</name>
</gene>
<proteinExistence type="predicted"/>
<feature type="compositionally biased region" description="Basic and acidic residues" evidence="1">
    <location>
        <begin position="115"/>
        <end position="140"/>
    </location>
</feature>
<name>A0ABN7WIW5_GIGMA</name>
<feature type="non-terminal residue" evidence="2">
    <location>
        <position position="1"/>
    </location>
</feature>
<keyword evidence="3" id="KW-1185">Reference proteome</keyword>
<reference evidence="2 3" key="1">
    <citation type="submission" date="2021-06" db="EMBL/GenBank/DDBJ databases">
        <authorList>
            <person name="Kallberg Y."/>
            <person name="Tangrot J."/>
            <person name="Rosling A."/>
        </authorList>
    </citation>
    <scope>NUCLEOTIDE SEQUENCE [LARGE SCALE GENOMIC DNA]</scope>
    <source>
        <strain evidence="2 3">120-4 pot B 10/14</strain>
    </source>
</reference>
<organism evidence="2 3">
    <name type="scientific">Gigaspora margarita</name>
    <dbReference type="NCBI Taxonomy" id="4874"/>
    <lineage>
        <taxon>Eukaryota</taxon>
        <taxon>Fungi</taxon>
        <taxon>Fungi incertae sedis</taxon>
        <taxon>Mucoromycota</taxon>
        <taxon>Glomeromycotina</taxon>
        <taxon>Glomeromycetes</taxon>
        <taxon>Diversisporales</taxon>
        <taxon>Gigasporaceae</taxon>
        <taxon>Gigaspora</taxon>
    </lineage>
</organism>
<dbReference type="Proteomes" id="UP000789901">
    <property type="component" value="Unassembled WGS sequence"/>
</dbReference>
<evidence type="ECO:0000256" key="1">
    <source>
        <dbReference type="SAM" id="MobiDB-lite"/>
    </source>
</evidence>
<comment type="caution">
    <text evidence="2">The sequence shown here is derived from an EMBL/GenBank/DDBJ whole genome shotgun (WGS) entry which is preliminary data.</text>
</comment>
<feature type="region of interest" description="Disordered" evidence="1">
    <location>
        <begin position="115"/>
        <end position="142"/>
    </location>
</feature>
<sequence>QRTANLQKVYKADIASTIGSETKGLQGLEHTSKIHPVKLQHKKDLIAEFHKPISEKWAPKKRNDLRETNNATDTARSLDYRYQHGIIIKKNTPREQKPVGLGNSAETLDVEYCHENGSRTRKNSKNEMHSNGPKDSKFDNNADNDDVETWYLCNDAIPADWLDPNDHENLEKDVPLNYEKSTTMNHADEIDDKKNMNYPKAKARKPKEKRAAWCLSCARETMNKVGNRDERGIKTEDEKRRKKELVDTKIEDGKNMAARNNENKTSQWFIYPPICWFRTQIFDPSGISVERSQRKKIRKDI</sequence>
<protein>
    <submittedName>
        <fullName evidence="2">37401_t:CDS:1</fullName>
    </submittedName>
</protein>
<feature type="non-terminal residue" evidence="2">
    <location>
        <position position="301"/>
    </location>
</feature>
<evidence type="ECO:0000313" key="3">
    <source>
        <dbReference type="Proteomes" id="UP000789901"/>
    </source>
</evidence>
<dbReference type="EMBL" id="CAJVQB010047446">
    <property type="protein sequence ID" value="CAG8833470.1"/>
    <property type="molecule type" value="Genomic_DNA"/>
</dbReference>
<evidence type="ECO:0000313" key="2">
    <source>
        <dbReference type="EMBL" id="CAG8833470.1"/>
    </source>
</evidence>
<accession>A0ABN7WIW5</accession>